<dbReference type="RefSeq" id="YP_003331546.1">
    <property type="nucleotide sequence ID" value="NC_013590.2"/>
</dbReference>
<accession>D1FXU9</accession>
<evidence type="ECO:0000256" key="2">
    <source>
        <dbReference type="ARBA" id="ARBA00022612"/>
    </source>
</evidence>
<dbReference type="EMBL" id="FJ478159">
    <property type="protein sequence ID" value="ACT88325.1"/>
    <property type="molecule type" value="Genomic_DNA"/>
</dbReference>
<gene>
    <name evidence="4" type="primary">UL33</name>
</gene>
<reference evidence="5 7" key="3">
    <citation type="submission" date="2015-04" db="EMBL/GenBank/DDBJ databases">
        <title>Diversity among historical and modern clinical isolates of feline herpesvirus 1.</title>
        <authorList>
            <person name="Vaz P.K."/>
            <person name="Job N."/>
            <person name="Horsington J."/>
            <person name="Hartley C.A."/>
            <person name="Ficorilli N."/>
            <person name="Browning G.F."/>
            <person name="Devlin J.M."/>
        </authorList>
    </citation>
    <scope>NUCLEOTIDE SEQUENCE [LARGE SCALE GENOMIC DNA]</scope>
    <source>
        <strain evidence="5">Feligen</strain>
    </source>
</reference>
<protein>
    <submittedName>
        <fullName evidence="4">DNA packaging protein UL33</fullName>
    </submittedName>
</protein>
<keyword evidence="2" id="KW-1188">Viral release from host cell</keyword>
<organism evidence="4 8">
    <name type="scientific">Feline herpesvirus 1</name>
    <name type="common">FeHV-1</name>
    <name type="synonym">Feline viral rhinotracheitis virus</name>
    <dbReference type="NCBI Taxonomy" id="10334"/>
    <lineage>
        <taxon>Viruses</taxon>
        <taxon>Duplodnaviria</taxon>
        <taxon>Heunggongvirae</taxon>
        <taxon>Peploviricota</taxon>
        <taxon>Herviviricetes</taxon>
        <taxon>Herpesvirales</taxon>
        <taxon>Orthoherpesviridae</taxon>
        <taxon>Alphaherpesvirinae</taxon>
        <taxon>Varicellovirus</taxon>
        <taxon>Varicellovirus felidalpha1</taxon>
    </lineage>
</organism>
<sequence>MSRPMSQKTVSSNDQTRRLKDRIPSIDLNALNLDSLESIYLNGFDDIDIWFEDLTPPELELFLPTTDLKLNYLSYTQRLASTIIHDLKSSNGCVHGTALATQKSRFSAVINRFLDLHQIIRDV</sequence>
<dbReference type="Proteomes" id="UP000098246">
    <property type="component" value="Segment"/>
</dbReference>
<dbReference type="Pfam" id="PF03581">
    <property type="entry name" value="Herpes_UL33"/>
    <property type="match status" value="1"/>
</dbReference>
<dbReference type="SMR" id="D1FXU9"/>
<reference evidence="4" key="1">
    <citation type="submission" date="2009-12" db="EMBL/GenBank/DDBJ databases">
        <authorList>
            <person name="Tai S.-H."/>
            <person name="Niikura M."/>
            <person name="Cheng H.H."/>
            <person name="Kruger J.M."/>
            <person name="Wise A.G."/>
            <person name="Maes R.K."/>
        </authorList>
    </citation>
    <scope>NUCLEOTIDE SEQUENCE</scope>
    <source>
        <strain evidence="4">C-27</strain>
    </source>
</reference>
<proteinExistence type="evidence at transcript level"/>
<evidence type="ECO:0000313" key="8">
    <source>
        <dbReference type="Proteomes" id="UP000149016"/>
    </source>
</evidence>
<dbReference type="InterPro" id="IPR005208">
    <property type="entry name" value="Herpes_TT2"/>
</dbReference>
<dbReference type="HAMAP" id="MF_04015">
    <property type="entry name" value="HSV_TRM2"/>
    <property type="match status" value="1"/>
</dbReference>
<evidence type="ECO:0000256" key="3">
    <source>
        <dbReference type="ARBA" id="ARBA00023219"/>
    </source>
</evidence>
<organismHost>
    <name type="scientific">Felidae</name>
    <name type="common">cat family</name>
    <dbReference type="NCBI Taxonomy" id="9681"/>
</organismHost>
<evidence type="ECO:0000313" key="5">
    <source>
        <dbReference type="EMBL" id="ANG65603.1"/>
    </source>
</evidence>
<name>D1FXU9_FHV1</name>
<dbReference type="GO" id="GO:0019073">
    <property type="term" value="P:viral DNA genome packaging"/>
    <property type="evidence" value="ECO:0007669"/>
    <property type="project" value="InterPro"/>
</dbReference>
<keyword evidence="1" id="KW-1048">Host nucleus</keyword>
<dbReference type="EMBL" id="MH027368">
    <property type="protein sequence ID" value="AVR53479.1"/>
    <property type="molecule type" value="mRNA"/>
</dbReference>
<evidence type="ECO:0000313" key="6">
    <source>
        <dbReference type="EMBL" id="AVR53479.1"/>
    </source>
</evidence>
<dbReference type="Proteomes" id="UP000149016">
    <property type="component" value="Segment"/>
</dbReference>
<keyword evidence="3" id="KW-0231">Viral genome packaging</keyword>
<evidence type="ECO:0000313" key="7">
    <source>
        <dbReference type="Proteomes" id="UP000098246"/>
    </source>
</evidence>
<evidence type="ECO:0000313" key="4">
    <source>
        <dbReference type="EMBL" id="ACT88325.1"/>
    </source>
</evidence>
<evidence type="ECO:0000256" key="1">
    <source>
        <dbReference type="ARBA" id="ARBA00022562"/>
    </source>
</evidence>
<dbReference type="GeneID" id="8658553"/>
<reference evidence="4 8" key="2">
    <citation type="journal article" date="2010" name="Virology">
        <title>Complete genomic sequence and an infectious BAC clone of feline herpesvirus-1 (FHV-1).</title>
        <authorList>
            <person name="Tai S.H."/>
            <person name="Niikura M."/>
            <person name="Cheng H.H."/>
            <person name="Kruger J.M."/>
            <person name="Wise A.G."/>
            <person name="Maes R.K."/>
        </authorList>
    </citation>
    <scope>NUCLEOTIDE SEQUENCE [LARGE SCALE GENOMIC DNA]</scope>
    <source>
        <strain evidence="4">C-27</strain>
    </source>
</reference>
<dbReference type="KEGG" id="vg:8658553"/>
<keyword evidence="8" id="KW-1185">Reference proteome</keyword>
<dbReference type="EMBL" id="KR296657">
    <property type="protein sequence ID" value="ANG65603.1"/>
    <property type="molecule type" value="Genomic_DNA"/>
</dbReference>
<reference evidence="6" key="4">
    <citation type="submission" date="2018-03" db="EMBL/GenBank/DDBJ databases">
        <title>Feline Herpesvirus 1 isolate HR-1.</title>
        <authorList>
            <person name="Tian J."/>
            <person name="Liu Y."/>
            <person name="Liu X."/>
            <person name="Sun X."/>
            <person name="Zhang J."/>
            <person name="Qu L."/>
        </authorList>
    </citation>
    <scope>NUCLEOTIDE SEQUENCE</scope>
    <source>
        <strain evidence="6">HR-1</strain>
    </source>
</reference>